<evidence type="ECO:0008006" key="3">
    <source>
        <dbReference type="Google" id="ProtNLM"/>
    </source>
</evidence>
<dbReference type="Gene3D" id="1.50.10.100">
    <property type="entry name" value="Chondroitin AC/alginate lyase"/>
    <property type="match status" value="1"/>
</dbReference>
<gene>
    <name evidence="1" type="ORF">G1C95_0048</name>
</gene>
<evidence type="ECO:0000313" key="1">
    <source>
        <dbReference type="EMBL" id="NMM92863.1"/>
    </source>
</evidence>
<dbReference type="PANTHER" id="PTHR39210">
    <property type="entry name" value="HEPARIN-SULFATE LYASE"/>
    <property type="match status" value="1"/>
</dbReference>
<organism evidence="1 2">
    <name type="scientific">Bifidobacterium oedipodis</name>
    <dbReference type="NCBI Taxonomy" id="2675322"/>
    <lineage>
        <taxon>Bacteria</taxon>
        <taxon>Bacillati</taxon>
        <taxon>Actinomycetota</taxon>
        <taxon>Actinomycetes</taxon>
        <taxon>Bifidobacteriales</taxon>
        <taxon>Bifidobacteriaceae</taxon>
        <taxon>Bifidobacterium</taxon>
    </lineage>
</organism>
<dbReference type="Gene3D" id="2.70.98.70">
    <property type="match status" value="1"/>
</dbReference>
<dbReference type="Proteomes" id="UP000532194">
    <property type="component" value="Unassembled WGS sequence"/>
</dbReference>
<accession>A0A7Y0EMZ8</accession>
<sequence>MMNTVNLLQQWIVDYEDGKASMCFPSSATGNLFQPKGFLSVSDKAFDASTYAGLRLTFTTATANTTITVAVSTLDEHSGQVRTAHASFTIASSSQHAINLAWGDFDVPTSNRAYWRFVTQVSVHWNGAAQLTDAELCPAFGLAATCDVRGRSIQIGDTAEYDITVSNCLGKAACVRACQTYYGWESMNAQIKPQTFCLQPGERTVVHVTVPMHDRIVPGGRERTTIRFVADGDSDTAVQIELFTMRTMPHPYIVHTAEGWSDVASRIAAYPKFHAEVADWHQLADDWTPKPTAEGEAYCYPTQVENNLMACAYLYAVTADNSYADKIAQFLLFFADEKRGYPARLRGCHQSFVQEGHFFQHLAIAYDVVLSAGILDDSQQSRINHCLRLYIGMVDDCIASGGISNWVVSELTSALFAALVLQDWSMVDRFVYGTCGTIEQFRYGTLNDGWWHECSIGYNTWVSSEFLMTAQALLPFGEDLAHRKFALPHNMSVSASYACEADSVGTPATWVCLKWGGNVHETIGFKALFDAPLKFIDWRGVMFGVNDSDEKKIDTTHWNPTYDLAYRFYGDPEYIPVMERFDNPDPVFGIPELPSYAEALHARAIIDGRTPESSPARLSGRNAYSDNIGLAMLRSQTPGREQREQIQATLHYGSHGGAHGHFDITDLLSIMRYGRSLFNPEANWWGYDKFMYKWHVQASLTKNMVNVDDKMQLPADSRRTLFYSGKALQAAAIDTACEWAYAPYLGMDYGDCGGIQERLAKNHMSFPVQSSLAYAQISGTTEPIRQQRVMAVTDDYIVVFDAVSGDMPHQYETTWQLKGLRGITPLREGKLIDTGHTAQYTDNPASDGQVITDCQWYQAEGTTRASFENTFDPNWLASEKTCIRSSYNEPGVLHTDVYTAWPLHNVQVTGQTASYYGWAADNSGYNIPLRWQVDVDGETQAHGAFDGWILGRDNIHIDLTGASSITLRCTQGDVTAENGAPVRTPDSIFWGKAELVTADGQHLALADIAHTATNIAPGYGPGKDYKGGRVTIQGEEFPNAIPASPIDHDKEGILTWQIDGLNAVSLEACIGVDAIPGDESQNRMFYAVRATKPTPSARFITVIEPYEATRCIRNVQASSAQEVTVTLAGGRSQTISLVDDEEKPAVCLIERSADGTVLRKETSLNQ</sequence>
<dbReference type="EMBL" id="JAAIII010000001">
    <property type="protein sequence ID" value="NMM92863.1"/>
    <property type="molecule type" value="Genomic_DNA"/>
</dbReference>
<dbReference type="PANTHER" id="PTHR39210:SF1">
    <property type="entry name" value="HEPARIN-SULFATE LYASE"/>
    <property type="match status" value="1"/>
</dbReference>
<dbReference type="RefSeq" id="WP_169170954.1">
    <property type="nucleotide sequence ID" value="NZ_JAAIII010000001.1"/>
</dbReference>
<dbReference type="InterPro" id="IPR008929">
    <property type="entry name" value="Chondroitin_lyas"/>
</dbReference>
<comment type="caution">
    <text evidence="1">The sequence shown here is derived from an EMBL/GenBank/DDBJ whole genome shotgun (WGS) entry which is preliminary data.</text>
</comment>
<dbReference type="AlphaFoldDB" id="A0A7Y0EMZ8"/>
<keyword evidence="2" id="KW-1185">Reference proteome</keyword>
<dbReference type="SUPFAM" id="SSF48230">
    <property type="entry name" value="Chondroitin AC/alginate lyase"/>
    <property type="match status" value="1"/>
</dbReference>
<proteinExistence type="predicted"/>
<evidence type="ECO:0000313" key="2">
    <source>
        <dbReference type="Proteomes" id="UP000532194"/>
    </source>
</evidence>
<name>A0A7Y0EMZ8_9BIFI</name>
<protein>
    <recommendedName>
        <fullName evidence="3">Alginate lyase domain-containing protein</fullName>
    </recommendedName>
</protein>
<reference evidence="1 2" key="1">
    <citation type="submission" date="2020-02" db="EMBL/GenBank/DDBJ databases">
        <title>Characterization of phylogenetic diversity of novel bifidobacterial species isolated in Czech ZOOs.</title>
        <authorList>
            <person name="Lugli G.A."/>
            <person name="Vera N.B."/>
            <person name="Ventura M."/>
        </authorList>
    </citation>
    <scope>NUCLEOTIDE SEQUENCE [LARGE SCALE GENOMIC DNA]</scope>
    <source>
        <strain evidence="1 2">DSM 109957</strain>
    </source>
</reference>